<evidence type="ECO:0000313" key="2">
    <source>
        <dbReference type="EMBL" id="GBP13858.1"/>
    </source>
</evidence>
<keyword evidence="3" id="KW-1185">Reference proteome</keyword>
<organism evidence="2 3">
    <name type="scientific">Eumeta variegata</name>
    <name type="common">Bagworm moth</name>
    <name type="synonym">Eumeta japonica</name>
    <dbReference type="NCBI Taxonomy" id="151549"/>
    <lineage>
        <taxon>Eukaryota</taxon>
        <taxon>Metazoa</taxon>
        <taxon>Ecdysozoa</taxon>
        <taxon>Arthropoda</taxon>
        <taxon>Hexapoda</taxon>
        <taxon>Insecta</taxon>
        <taxon>Pterygota</taxon>
        <taxon>Neoptera</taxon>
        <taxon>Endopterygota</taxon>
        <taxon>Lepidoptera</taxon>
        <taxon>Glossata</taxon>
        <taxon>Ditrysia</taxon>
        <taxon>Tineoidea</taxon>
        <taxon>Psychidae</taxon>
        <taxon>Oiketicinae</taxon>
        <taxon>Eumeta</taxon>
    </lineage>
</organism>
<gene>
    <name evidence="2" type="ORF">EVAR_73412_1</name>
</gene>
<feature type="region of interest" description="Disordered" evidence="1">
    <location>
        <begin position="245"/>
        <end position="290"/>
    </location>
</feature>
<reference evidence="2 3" key="1">
    <citation type="journal article" date="2019" name="Commun. Biol.">
        <title>The bagworm genome reveals a unique fibroin gene that provides high tensile strength.</title>
        <authorList>
            <person name="Kono N."/>
            <person name="Nakamura H."/>
            <person name="Ohtoshi R."/>
            <person name="Tomita M."/>
            <person name="Numata K."/>
            <person name="Arakawa K."/>
        </authorList>
    </citation>
    <scope>NUCLEOTIDE SEQUENCE [LARGE SCALE GENOMIC DNA]</scope>
</reference>
<feature type="compositionally biased region" description="Basic and acidic residues" evidence="1">
    <location>
        <begin position="271"/>
        <end position="289"/>
    </location>
</feature>
<dbReference type="AlphaFoldDB" id="A0A4C1TKF8"/>
<comment type="caution">
    <text evidence="2">The sequence shown here is derived from an EMBL/GenBank/DDBJ whole genome shotgun (WGS) entry which is preliminary data.</text>
</comment>
<dbReference type="Proteomes" id="UP000299102">
    <property type="component" value="Unassembled WGS sequence"/>
</dbReference>
<proteinExistence type="predicted"/>
<feature type="compositionally biased region" description="Polar residues" evidence="1">
    <location>
        <begin position="1"/>
        <end position="16"/>
    </location>
</feature>
<evidence type="ECO:0000313" key="3">
    <source>
        <dbReference type="Proteomes" id="UP000299102"/>
    </source>
</evidence>
<feature type="compositionally biased region" description="Basic and acidic residues" evidence="1">
    <location>
        <begin position="246"/>
        <end position="255"/>
    </location>
</feature>
<feature type="compositionally biased region" description="Basic and acidic residues" evidence="1">
    <location>
        <begin position="37"/>
        <end position="48"/>
    </location>
</feature>
<name>A0A4C1TKF8_EUMVA</name>
<feature type="region of interest" description="Disordered" evidence="1">
    <location>
        <begin position="1"/>
        <end position="77"/>
    </location>
</feature>
<sequence>MHGFTNLFNKNQSRESTPPLEKEDRPDRCASPAVGAESHRNEAAEAKTRAISITPRGSSGQRSLRGIPGSPFEVASSPRDRYPNFVSYFREVMENRVANSQQHYATHHHDYRRQRSDGERYQSGAGAHHAPRHDYKHFVSPLYGDVMDDIQENDYNKCERYGEISNTRLAHVPKNRFDNRSFAQKLTENLRTESHQTRDRRDSGGHTKEDAGFHNERRGSGSCAARHKHNPIQDLFRSIGKKVGSWRHEPQEARRGSCAAPAAITQPQNKSNKDEFRSRSKSLDAEHLHTASQRPWLEDCGIAYQIFDEILREGKHSCFL</sequence>
<feature type="compositionally biased region" description="Basic and acidic residues" evidence="1">
    <location>
        <begin position="188"/>
        <end position="219"/>
    </location>
</feature>
<evidence type="ECO:0000256" key="1">
    <source>
        <dbReference type="SAM" id="MobiDB-lite"/>
    </source>
</evidence>
<protein>
    <submittedName>
        <fullName evidence="2">Uncharacterized protein</fullName>
    </submittedName>
</protein>
<dbReference type="OrthoDB" id="7420814at2759"/>
<dbReference type="EMBL" id="BGZK01005394">
    <property type="protein sequence ID" value="GBP13858.1"/>
    <property type="molecule type" value="Genomic_DNA"/>
</dbReference>
<feature type="region of interest" description="Disordered" evidence="1">
    <location>
        <begin position="187"/>
        <end position="229"/>
    </location>
</feature>
<accession>A0A4C1TKF8</accession>